<evidence type="ECO:0000256" key="6">
    <source>
        <dbReference type="ARBA" id="ARBA00022989"/>
    </source>
</evidence>
<name>A0AAV9J848_9PEZI</name>
<accession>A0AAV9J848</accession>
<keyword evidence="6 9" id="KW-1133">Transmembrane helix</keyword>
<evidence type="ECO:0000256" key="3">
    <source>
        <dbReference type="ARBA" id="ARBA00017059"/>
    </source>
</evidence>
<organism evidence="10 11">
    <name type="scientific">Oleoguttula mirabilis</name>
    <dbReference type="NCBI Taxonomy" id="1507867"/>
    <lineage>
        <taxon>Eukaryota</taxon>
        <taxon>Fungi</taxon>
        <taxon>Dikarya</taxon>
        <taxon>Ascomycota</taxon>
        <taxon>Pezizomycotina</taxon>
        <taxon>Dothideomycetes</taxon>
        <taxon>Dothideomycetidae</taxon>
        <taxon>Mycosphaerellales</taxon>
        <taxon>Teratosphaeriaceae</taxon>
        <taxon>Oleoguttula</taxon>
    </lineage>
</organism>
<protein>
    <recommendedName>
        <fullName evidence="3">Signal peptidase complex subunit 1</fullName>
    </recommendedName>
</protein>
<dbReference type="EMBL" id="JAVFHQ010000059">
    <property type="protein sequence ID" value="KAK4540930.1"/>
    <property type="molecule type" value="Genomic_DNA"/>
</dbReference>
<dbReference type="PANTHER" id="PTHR13202:SF0">
    <property type="entry name" value="SIGNAL PEPTIDASE COMPLEX SUBUNIT 1"/>
    <property type="match status" value="1"/>
</dbReference>
<comment type="similarity">
    <text evidence="2">Belongs to the SPCS1 family.</text>
</comment>
<evidence type="ECO:0000256" key="9">
    <source>
        <dbReference type="SAM" id="Phobius"/>
    </source>
</evidence>
<keyword evidence="4 9" id="KW-0812">Transmembrane</keyword>
<dbReference type="Pfam" id="PF06645">
    <property type="entry name" value="SPC12"/>
    <property type="match status" value="1"/>
</dbReference>
<evidence type="ECO:0000256" key="5">
    <source>
        <dbReference type="ARBA" id="ARBA00022824"/>
    </source>
</evidence>
<comment type="function">
    <text evidence="8">Component of the signal peptidase complex (SPC) which catalyzes the cleavage of N-terminal signal sequences from nascent proteins as they are translocated into the lumen of the endoplasmic reticulum. Dispensable for SPC enzymatic activity.</text>
</comment>
<evidence type="ECO:0000256" key="8">
    <source>
        <dbReference type="ARBA" id="ARBA00045204"/>
    </source>
</evidence>
<feature type="transmembrane region" description="Helical" evidence="9">
    <location>
        <begin position="26"/>
        <end position="46"/>
    </location>
</feature>
<comment type="subcellular location">
    <subcellularLocation>
        <location evidence="1">Endoplasmic reticulum membrane</location>
        <topology evidence="1">Multi-pass membrane protein</topology>
    </subcellularLocation>
</comment>
<comment type="caution">
    <text evidence="10">The sequence shown here is derived from an EMBL/GenBank/DDBJ whole genome shotgun (WGS) entry which is preliminary data.</text>
</comment>
<gene>
    <name evidence="10" type="ORF">LTR36_008438</name>
</gene>
<dbReference type="InterPro" id="IPR009542">
    <property type="entry name" value="Spc1/SPCS1"/>
</dbReference>
<dbReference type="AlphaFoldDB" id="A0AAV9J848"/>
<dbReference type="GO" id="GO:0045047">
    <property type="term" value="P:protein targeting to ER"/>
    <property type="evidence" value="ECO:0007669"/>
    <property type="project" value="TreeGrafter"/>
</dbReference>
<dbReference type="GO" id="GO:0006465">
    <property type="term" value="P:signal peptide processing"/>
    <property type="evidence" value="ECO:0007669"/>
    <property type="project" value="InterPro"/>
</dbReference>
<keyword evidence="5" id="KW-0256">Endoplasmic reticulum</keyword>
<keyword evidence="11" id="KW-1185">Reference proteome</keyword>
<sequence>MDQILEQARTIYEGEIDFKGQQLAELLTYALLTISGIIAFLAGFVTQNIYQTLYIGLGGTALTFLVVVPPWPYYNQNPQPWLPAKTGKSALDGVSIEVDGKKIS</sequence>
<reference evidence="10 11" key="1">
    <citation type="submission" date="2021-11" db="EMBL/GenBank/DDBJ databases">
        <title>Black yeast isolated from Biological Soil Crust.</title>
        <authorList>
            <person name="Kurbessoian T."/>
        </authorList>
    </citation>
    <scope>NUCLEOTIDE SEQUENCE [LARGE SCALE GENOMIC DNA]</scope>
    <source>
        <strain evidence="10 11">CCFEE 5522</strain>
    </source>
</reference>
<proteinExistence type="inferred from homology"/>
<evidence type="ECO:0000256" key="1">
    <source>
        <dbReference type="ARBA" id="ARBA00004477"/>
    </source>
</evidence>
<evidence type="ECO:0000256" key="7">
    <source>
        <dbReference type="ARBA" id="ARBA00023136"/>
    </source>
</evidence>
<evidence type="ECO:0000313" key="10">
    <source>
        <dbReference type="EMBL" id="KAK4540930.1"/>
    </source>
</evidence>
<evidence type="ECO:0000313" key="11">
    <source>
        <dbReference type="Proteomes" id="UP001324427"/>
    </source>
</evidence>
<feature type="transmembrane region" description="Helical" evidence="9">
    <location>
        <begin position="53"/>
        <end position="73"/>
    </location>
</feature>
<keyword evidence="7 9" id="KW-0472">Membrane</keyword>
<dbReference type="GO" id="GO:0005787">
    <property type="term" value="C:signal peptidase complex"/>
    <property type="evidence" value="ECO:0007669"/>
    <property type="project" value="InterPro"/>
</dbReference>
<dbReference type="Proteomes" id="UP001324427">
    <property type="component" value="Unassembled WGS sequence"/>
</dbReference>
<dbReference type="PANTHER" id="PTHR13202">
    <property type="entry name" value="MICROSOMAL SIGNAL PEPTIDASE 12 KDA SUBUNIT"/>
    <property type="match status" value="1"/>
</dbReference>
<evidence type="ECO:0000256" key="4">
    <source>
        <dbReference type="ARBA" id="ARBA00022692"/>
    </source>
</evidence>
<evidence type="ECO:0000256" key="2">
    <source>
        <dbReference type="ARBA" id="ARBA00005245"/>
    </source>
</evidence>